<gene>
    <name evidence="1" type="ORF">RJ639_021480</name>
</gene>
<comment type="caution">
    <text evidence="1">The sequence shown here is derived from an EMBL/GenBank/DDBJ whole genome shotgun (WGS) entry which is preliminary data.</text>
</comment>
<dbReference type="Proteomes" id="UP001188597">
    <property type="component" value="Unassembled WGS sequence"/>
</dbReference>
<sequence length="100" mass="11131">MTCRCAAAIKREALQRITGKPLERLPLDGFNYDSILRQCCEMPVDYIQILMGIAGSPFLDGREYYVPMARPRGVWWPAPTGDARLPTPPVVPPPSSLKMA</sequence>
<dbReference type="InterPro" id="IPR023282">
    <property type="entry name" value="HMG_CoA_Rdtase_N"/>
</dbReference>
<protein>
    <submittedName>
        <fullName evidence="1">Uncharacterized protein</fullName>
    </submittedName>
</protein>
<dbReference type="PANTHER" id="PTHR10572:SF24">
    <property type="entry name" value="3-HYDROXY-3-METHYLGLUTARYL-COENZYME A REDUCTASE"/>
    <property type="match status" value="1"/>
</dbReference>
<dbReference type="GO" id="GO:0008299">
    <property type="term" value="P:isoprenoid biosynthetic process"/>
    <property type="evidence" value="ECO:0007669"/>
    <property type="project" value="TreeGrafter"/>
</dbReference>
<dbReference type="PANTHER" id="PTHR10572">
    <property type="entry name" value="3-HYDROXY-3-METHYLGLUTARYL-COENZYME A REDUCTASE"/>
    <property type="match status" value="1"/>
</dbReference>
<organism evidence="1 2">
    <name type="scientific">Escallonia herrerae</name>
    <dbReference type="NCBI Taxonomy" id="1293975"/>
    <lineage>
        <taxon>Eukaryota</taxon>
        <taxon>Viridiplantae</taxon>
        <taxon>Streptophyta</taxon>
        <taxon>Embryophyta</taxon>
        <taxon>Tracheophyta</taxon>
        <taxon>Spermatophyta</taxon>
        <taxon>Magnoliopsida</taxon>
        <taxon>eudicotyledons</taxon>
        <taxon>Gunneridae</taxon>
        <taxon>Pentapetalae</taxon>
        <taxon>asterids</taxon>
        <taxon>campanulids</taxon>
        <taxon>Escalloniales</taxon>
        <taxon>Escalloniaceae</taxon>
        <taxon>Escallonia</taxon>
    </lineage>
</organism>
<dbReference type="InterPro" id="IPR009029">
    <property type="entry name" value="HMG_CoA_Rdtase_sub-bd_dom_sf"/>
</dbReference>
<dbReference type="GO" id="GO:0005778">
    <property type="term" value="C:peroxisomal membrane"/>
    <property type="evidence" value="ECO:0007669"/>
    <property type="project" value="TreeGrafter"/>
</dbReference>
<dbReference type="GO" id="GO:0015936">
    <property type="term" value="P:coenzyme A metabolic process"/>
    <property type="evidence" value="ECO:0007669"/>
    <property type="project" value="InterPro"/>
</dbReference>
<dbReference type="GO" id="GO:0016126">
    <property type="term" value="P:sterol biosynthetic process"/>
    <property type="evidence" value="ECO:0007669"/>
    <property type="project" value="TreeGrafter"/>
</dbReference>
<proteinExistence type="predicted"/>
<dbReference type="GO" id="GO:0004420">
    <property type="term" value="F:hydroxymethylglutaryl-CoA reductase (NADPH) activity"/>
    <property type="evidence" value="ECO:0007669"/>
    <property type="project" value="InterPro"/>
</dbReference>
<dbReference type="PROSITE" id="PS50065">
    <property type="entry name" value="HMG_COA_REDUCTASE_4"/>
    <property type="match status" value="1"/>
</dbReference>
<dbReference type="InterPro" id="IPR002202">
    <property type="entry name" value="HMG_CoA_Rdtase"/>
</dbReference>
<dbReference type="Pfam" id="PF00368">
    <property type="entry name" value="HMG-CoA_red"/>
    <property type="match status" value="1"/>
</dbReference>
<dbReference type="GO" id="GO:0005789">
    <property type="term" value="C:endoplasmic reticulum membrane"/>
    <property type="evidence" value="ECO:0007669"/>
    <property type="project" value="TreeGrafter"/>
</dbReference>
<dbReference type="EMBL" id="JAVXUP010003007">
    <property type="protein sequence ID" value="KAK3000432.1"/>
    <property type="molecule type" value="Genomic_DNA"/>
</dbReference>
<accession>A0AA88V2E7</accession>
<reference evidence="1" key="1">
    <citation type="submission" date="2022-12" db="EMBL/GenBank/DDBJ databases">
        <title>Draft genome assemblies for two species of Escallonia (Escalloniales).</title>
        <authorList>
            <person name="Chanderbali A."/>
            <person name="Dervinis C."/>
            <person name="Anghel I."/>
            <person name="Soltis D."/>
            <person name="Soltis P."/>
            <person name="Zapata F."/>
        </authorList>
    </citation>
    <scope>NUCLEOTIDE SEQUENCE</scope>
    <source>
        <strain evidence="1">UCBG64.0493</strain>
        <tissue evidence="1">Leaf</tissue>
    </source>
</reference>
<dbReference type="Gene3D" id="1.10.3270.10">
    <property type="entry name" value="HMGR, N-terminal domain"/>
    <property type="match status" value="1"/>
</dbReference>
<dbReference type="AlphaFoldDB" id="A0AA88V2E7"/>
<dbReference type="SUPFAM" id="SSF56542">
    <property type="entry name" value="Substrate-binding domain of HMG-CoA reductase"/>
    <property type="match status" value="1"/>
</dbReference>
<evidence type="ECO:0000313" key="1">
    <source>
        <dbReference type="EMBL" id="KAK3000432.1"/>
    </source>
</evidence>
<keyword evidence="2" id="KW-1185">Reference proteome</keyword>
<name>A0AA88V2E7_9ASTE</name>
<evidence type="ECO:0000313" key="2">
    <source>
        <dbReference type="Proteomes" id="UP001188597"/>
    </source>
</evidence>